<evidence type="ECO:0000256" key="8">
    <source>
        <dbReference type="ARBA" id="ARBA00023170"/>
    </source>
</evidence>
<evidence type="ECO:0000259" key="14">
    <source>
        <dbReference type="PROSITE" id="PS50262"/>
    </source>
</evidence>
<dbReference type="InterPro" id="IPR000826">
    <property type="entry name" value="Formyl_rcpt-rel"/>
</dbReference>
<feature type="transmembrane region" description="Helical" evidence="13">
    <location>
        <begin position="93"/>
        <end position="123"/>
    </location>
</feature>
<dbReference type="GO" id="GO:0006954">
    <property type="term" value="P:inflammatory response"/>
    <property type="evidence" value="ECO:0007669"/>
    <property type="project" value="TreeGrafter"/>
</dbReference>
<feature type="domain" description="G-protein coupled receptors family 1 profile" evidence="14">
    <location>
        <begin position="45"/>
        <end position="155"/>
    </location>
</feature>
<evidence type="ECO:0000256" key="1">
    <source>
        <dbReference type="ARBA" id="ARBA00004651"/>
    </source>
</evidence>
<keyword evidence="4 12" id="KW-0812">Transmembrane</keyword>
<keyword evidence="16" id="KW-1185">Reference proteome</keyword>
<evidence type="ECO:0000256" key="3">
    <source>
        <dbReference type="ARBA" id="ARBA00022553"/>
    </source>
</evidence>
<dbReference type="InterPro" id="IPR003981">
    <property type="entry name" value="Leukotriene_B4_rcpt"/>
</dbReference>
<dbReference type="EMBL" id="KV929506">
    <property type="protein sequence ID" value="PIO33364.1"/>
    <property type="molecule type" value="Genomic_DNA"/>
</dbReference>
<evidence type="ECO:0000256" key="10">
    <source>
        <dbReference type="ARBA" id="ARBA00023224"/>
    </source>
</evidence>
<dbReference type="PROSITE" id="PS50262">
    <property type="entry name" value="G_PROTEIN_RECEP_F1_2"/>
    <property type="match status" value="2"/>
</dbReference>
<keyword evidence="2" id="KW-1003">Cell membrane</keyword>
<dbReference type="OrthoDB" id="8888529at2759"/>
<keyword evidence="10 12" id="KW-0807">Transducer</keyword>
<name>A0A2G9RZX8_AQUCT</name>
<dbReference type="PROSITE" id="PS00237">
    <property type="entry name" value="G_PROTEIN_RECEP_F1_1"/>
    <property type="match status" value="1"/>
</dbReference>
<comment type="similarity">
    <text evidence="12">Belongs to the G-protein coupled receptor 1 family.</text>
</comment>
<keyword evidence="9" id="KW-0325">Glycoprotein</keyword>
<evidence type="ECO:0000256" key="11">
    <source>
        <dbReference type="ARBA" id="ARBA00025736"/>
    </source>
</evidence>
<reference evidence="16" key="1">
    <citation type="journal article" date="2017" name="Nat. Commun.">
        <title>The North American bullfrog draft genome provides insight into hormonal regulation of long noncoding RNA.</title>
        <authorList>
            <person name="Hammond S.A."/>
            <person name="Warren R.L."/>
            <person name="Vandervalk B.P."/>
            <person name="Kucuk E."/>
            <person name="Khan H."/>
            <person name="Gibb E.A."/>
            <person name="Pandoh P."/>
            <person name="Kirk H."/>
            <person name="Zhao Y."/>
            <person name="Jones M."/>
            <person name="Mungall A.J."/>
            <person name="Coope R."/>
            <person name="Pleasance S."/>
            <person name="Moore R.A."/>
            <person name="Holt R.A."/>
            <person name="Round J.M."/>
            <person name="Ohora S."/>
            <person name="Walle B.V."/>
            <person name="Veldhoen N."/>
            <person name="Helbing C.C."/>
            <person name="Birol I."/>
        </authorList>
    </citation>
    <scope>NUCLEOTIDE SEQUENCE [LARGE SCALE GENOMIC DNA]</scope>
</reference>
<dbReference type="Proteomes" id="UP000228934">
    <property type="component" value="Unassembled WGS sequence"/>
</dbReference>
<evidence type="ECO:0000256" key="5">
    <source>
        <dbReference type="ARBA" id="ARBA00022989"/>
    </source>
</evidence>
<dbReference type="InterPro" id="IPR017452">
    <property type="entry name" value="GPCR_Rhodpsn_7TM"/>
</dbReference>
<dbReference type="PRINTS" id="PR00237">
    <property type="entry name" value="GPCRRHODOPSN"/>
</dbReference>
<evidence type="ECO:0000256" key="9">
    <source>
        <dbReference type="ARBA" id="ARBA00023180"/>
    </source>
</evidence>
<dbReference type="GO" id="GO:0005886">
    <property type="term" value="C:plasma membrane"/>
    <property type="evidence" value="ECO:0007669"/>
    <property type="project" value="UniProtKB-SubCell"/>
</dbReference>
<keyword evidence="6 12" id="KW-0297">G-protein coupled receptor</keyword>
<keyword evidence="8 12" id="KW-0675">Receptor</keyword>
<evidence type="ECO:0000256" key="7">
    <source>
        <dbReference type="ARBA" id="ARBA00023136"/>
    </source>
</evidence>
<feature type="transmembrane region" description="Helical" evidence="13">
    <location>
        <begin position="203"/>
        <end position="226"/>
    </location>
</feature>
<dbReference type="GO" id="GO:0004875">
    <property type="term" value="F:complement receptor activity"/>
    <property type="evidence" value="ECO:0007669"/>
    <property type="project" value="TreeGrafter"/>
</dbReference>
<dbReference type="PRINTS" id="PR01476">
    <property type="entry name" value="LTBRECEPTOR"/>
</dbReference>
<dbReference type="GO" id="GO:0007200">
    <property type="term" value="P:phospholipase C-activating G protein-coupled receptor signaling pathway"/>
    <property type="evidence" value="ECO:0007669"/>
    <property type="project" value="TreeGrafter"/>
</dbReference>
<comment type="similarity">
    <text evidence="11">Belongs to the chemokine-like receptor (CMKLR) family.</text>
</comment>
<feature type="transmembrane region" description="Helical" evidence="13">
    <location>
        <begin position="143"/>
        <end position="172"/>
    </location>
</feature>
<evidence type="ECO:0000256" key="6">
    <source>
        <dbReference type="ARBA" id="ARBA00023040"/>
    </source>
</evidence>
<comment type="subcellular location">
    <subcellularLocation>
        <location evidence="1">Cell membrane</location>
        <topology evidence="1">Multi-pass membrane protein</topology>
    </subcellularLocation>
</comment>
<evidence type="ECO:0000256" key="12">
    <source>
        <dbReference type="RuleBase" id="RU000688"/>
    </source>
</evidence>
<dbReference type="Gene3D" id="1.20.1070.10">
    <property type="entry name" value="Rhodopsin 7-helix transmembrane proteins"/>
    <property type="match status" value="2"/>
</dbReference>
<keyword evidence="5 13" id="KW-1133">Transmembrane helix</keyword>
<dbReference type="PANTHER" id="PTHR24225:SF72">
    <property type="entry name" value="G-PROTEIN COUPLED RECEPTORS FAMILY 1 PROFILE DOMAIN-CONTAINING PROTEIN-RELATED"/>
    <property type="match status" value="1"/>
</dbReference>
<evidence type="ECO:0000313" key="15">
    <source>
        <dbReference type="EMBL" id="PIO33364.1"/>
    </source>
</evidence>
<keyword evidence="7 13" id="KW-0472">Membrane</keyword>
<feature type="domain" description="G-protein coupled receptors family 1 profile" evidence="14">
    <location>
        <begin position="159"/>
        <end position="218"/>
    </location>
</feature>
<dbReference type="AlphaFoldDB" id="A0A2G9RZX8"/>
<proteinExistence type="inferred from homology"/>
<sequence length="275" mass="30663">MVPGQLATSNSSFTNSTVYPVTPHGYSQKLGIAILSVAFIIGFPGNAFIIWSIVNCIKKWSVTCHLILHLAIADIIVILTAPVFLHLLSTGSWIFGTIICKLCHYISCLSMYASIILITSMSIDRYFAVSRPMSSVNVRTKMFFGKVILAIWISSCFWLVVMIIVMFAIFWLPYHVVNMIEVSGEVFSSDKLRKVAYLARPNVTALAFLSSSVNPILYVFAGGSLIRTAGVEFMAKLFEGTGPEMNSIWKISHIFRQKSHEETMDLGRTNKKNDE</sequence>
<evidence type="ECO:0000256" key="13">
    <source>
        <dbReference type="SAM" id="Phobius"/>
    </source>
</evidence>
<gene>
    <name evidence="15" type="ORF">AB205_0128830</name>
</gene>
<organism evidence="15 16">
    <name type="scientific">Aquarana catesbeiana</name>
    <name type="common">American bullfrog</name>
    <name type="synonym">Rana catesbeiana</name>
    <dbReference type="NCBI Taxonomy" id="8400"/>
    <lineage>
        <taxon>Eukaryota</taxon>
        <taxon>Metazoa</taxon>
        <taxon>Chordata</taxon>
        <taxon>Craniata</taxon>
        <taxon>Vertebrata</taxon>
        <taxon>Euteleostomi</taxon>
        <taxon>Amphibia</taxon>
        <taxon>Batrachia</taxon>
        <taxon>Anura</taxon>
        <taxon>Neobatrachia</taxon>
        <taxon>Ranoidea</taxon>
        <taxon>Ranidae</taxon>
        <taxon>Aquarana</taxon>
    </lineage>
</organism>
<evidence type="ECO:0000313" key="16">
    <source>
        <dbReference type="Proteomes" id="UP000228934"/>
    </source>
</evidence>
<evidence type="ECO:0000256" key="4">
    <source>
        <dbReference type="ARBA" id="ARBA00022692"/>
    </source>
</evidence>
<dbReference type="GO" id="GO:0004974">
    <property type="term" value="F:leukotriene receptor activity"/>
    <property type="evidence" value="ECO:0007669"/>
    <property type="project" value="InterPro"/>
</dbReference>
<feature type="transmembrane region" description="Helical" evidence="13">
    <location>
        <begin position="66"/>
        <end position="87"/>
    </location>
</feature>
<dbReference type="GO" id="GO:0007204">
    <property type="term" value="P:positive regulation of cytosolic calcium ion concentration"/>
    <property type="evidence" value="ECO:0007669"/>
    <property type="project" value="TreeGrafter"/>
</dbReference>
<feature type="transmembrane region" description="Helical" evidence="13">
    <location>
        <begin position="30"/>
        <end position="54"/>
    </location>
</feature>
<dbReference type="SUPFAM" id="SSF81321">
    <property type="entry name" value="Family A G protein-coupled receptor-like"/>
    <property type="match status" value="1"/>
</dbReference>
<protein>
    <recommendedName>
        <fullName evidence="14">G-protein coupled receptors family 1 profile domain-containing protein</fullName>
    </recommendedName>
</protein>
<keyword evidence="3" id="KW-0597">Phosphoprotein</keyword>
<evidence type="ECO:0000256" key="2">
    <source>
        <dbReference type="ARBA" id="ARBA00022475"/>
    </source>
</evidence>
<accession>A0A2G9RZX8</accession>
<dbReference type="InterPro" id="IPR000276">
    <property type="entry name" value="GPCR_Rhodpsn"/>
</dbReference>
<dbReference type="Pfam" id="PF00001">
    <property type="entry name" value="7tm_1"/>
    <property type="match status" value="1"/>
</dbReference>
<dbReference type="PANTHER" id="PTHR24225">
    <property type="entry name" value="CHEMOTACTIC RECEPTOR"/>
    <property type="match status" value="1"/>
</dbReference>